<protein>
    <recommendedName>
        <fullName evidence="6">Fe2OG dioxygenase domain-containing protein</fullName>
    </recommendedName>
</protein>
<dbReference type="GO" id="GO:0016491">
    <property type="term" value="F:oxidoreductase activity"/>
    <property type="evidence" value="ECO:0007669"/>
    <property type="project" value="UniProtKB-KW"/>
</dbReference>
<dbReference type="InterPro" id="IPR044861">
    <property type="entry name" value="IPNS-like_FE2OG_OXY"/>
</dbReference>
<dbReference type="PRINTS" id="PR00682">
    <property type="entry name" value="IPNSYNTHASE"/>
</dbReference>
<dbReference type="PROSITE" id="PS51471">
    <property type="entry name" value="FE2OG_OXY"/>
    <property type="match status" value="1"/>
</dbReference>
<dbReference type="OrthoDB" id="288590at2759"/>
<comment type="caution">
    <text evidence="7">The sequence shown here is derived from an EMBL/GenBank/DDBJ whole genome shotgun (WGS) entry which is preliminary data.</text>
</comment>
<evidence type="ECO:0000256" key="1">
    <source>
        <dbReference type="ARBA" id="ARBA00008056"/>
    </source>
</evidence>
<evidence type="ECO:0000256" key="2">
    <source>
        <dbReference type="ARBA" id="ARBA00022723"/>
    </source>
</evidence>
<keyword evidence="3 5" id="KW-0560">Oxidoreductase</keyword>
<dbReference type="Pfam" id="PF14226">
    <property type="entry name" value="DIOX_N"/>
    <property type="match status" value="1"/>
</dbReference>
<dbReference type="Gene3D" id="2.60.120.330">
    <property type="entry name" value="B-lactam Antibiotic, Isopenicillin N Synthase, Chain"/>
    <property type="match status" value="1"/>
</dbReference>
<evidence type="ECO:0000256" key="5">
    <source>
        <dbReference type="RuleBase" id="RU003682"/>
    </source>
</evidence>
<dbReference type="InterPro" id="IPR026992">
    <property type="entry name" value="DIOX_N"/>
</dbReference>
<gene>
    <name evidence="7" type="ORF">ACHHYP_05973</name>
</gene>
<dbReference type="PANTHER" id="PTHR10209">
    <property type="entry name" value="OXIDOREDUCTASE, 2OG-FE II OXYGENASE FAMILY PROTEIN"/>
    <property type="match status" value="1"/>
</dbReference>
<evidence type="ECO:0000256" key="3">
    <source>
        <dbReference type="ARBA" id="ARBA00023002"/>
    </source>
</evidence>
<keyword evidence="2 5" id="KW-0479">Metal-binding</keyword>
<dbReference type="PANTHER" id="PTHR10209:SF867">
    <property type="entry name" value="2-OXOGLUTARATE (2OG) AND FE(II)-DEPENDENT OXYGENASE SUPERFAMILY PROTEIN"/>
    <property type="match status" value="1"/>
</dbReference>
<sequence>MPIEVPIVDCEAADAAAQLRGACMSVGFFYLTNHGIRPDLEAAVYDEMHRFFQQPLEEKNKVLANANMRGYTPMSEETLDPAVQTQGDTKEGYYICRAAQPDELHLPLHGANIFPDAKFEATTTAYFDAMTTLGFRVARLFADAAGTPDAFDAPGMFDRPMAALRLLHYSDRVSDVSSGIFGAGAHSDYGLLTLLSTDNTPGLEIYVEQQWVPVPPKPGCFIVNIGDLGERWTNGLFKSTRHRVVNRVGRERYSIPFFYEPNFTCVVKCLPSCVGSGAKYAPITSGEHLMAKYAETHDSYKL</sequence>
<accession>A0A1V9ZNB4</accession>
<feature type="domain" description="Fe2OG dioxygenase" evidence="6">
    <location>
        <begin position="159"/>
        <end position="261"/>
    </location>
</feature>
<dbReference type="SUPFAM" id="SSF51197">
    <property type="entry name" value="Clavaminate synthase-like"/>
    <property type="match status" value="1"/>
</dbReference>
<dbReference type="AlphaFoldDB" id="A0A1V9ZNB4"/>
<evidence type="ECO:0000313" key="8">
    <source>
        <dbReference type="Proteomes" id="UP000243579"/>
    </source>
</evidence>
<dbReference type="InterPro" id="IPR027443">
    <property type="entry name" value="IPNS-like_sf"/>
</dbReference>
<proteinExistence type="inferred from homology"/>
<keyword evidence="4 5" id="KW-0408">Iron</keyword>
<dbReference type="GO" id="GO:0046872">
    <property type="term" value="F:metal ion binding"/>
    <property type="evidence" value="ECO:0007669"/>
    <property type="project" value="UniProtKB-KW"/>
</dbReference>
<dbReference type="Pfam" id="PF03171">
    <property type="entry name" value="2OG-FeII_Oxy"/>
    <property type="match status" value="1"/>
</dbReference>
<keyword evidence="8" id="KW-1185">Reference proteome</keyword>
<evidence type="ECO:0000259" key="6">
    <source>
        <dbReference type="PROSITE" id="PS51471"/>
    </source>
</evidence>
<organism evidence="7 8">
    <name type="scientific">Achlya hypogyna</name>
    <name type="common">Oomycete</name>
    <name type="synonym">Protoachlya hypogyna</name>
    <dbReference type="NCBI Taxonomy" id="1202772"/>
    <lineage>
        <taxon>Eukaryota</taxon>
        <taxon>Sar</taxon>
        <taxon>Stramenopiles</taxon>
        <taxon>Oomycota</taxon>
        <taxon>Saprolegniomycetes</taxon>
        <taxon>Saprolegniales</taxon>
        <taxon>Achlyaceae</taxon>
        <taxon>Achlya</taxon>
    </lineage>
</organism>
<dbReference type="Proteomes" id="UP000243579">
    <property type="component" value="Unassembled WGS sequence"/>
</dbReference>
<dbReference type="EMBL" id="JNBR01000057">
    <property type="protein sequence ID" value="OQR99495.1"/>
    <property type="molecule type" value="Genomic_DNA"/>
</dbReference>
<comment type="similarity">
    <text evidence="1 5">Belongs to the iron/ascorbate-dependent oxidoreductase family.</text>
</comment>
<evidence type="ECO:0000313" key="7">
    <source>
        <dbReference type="EMBL" id="OQR99495.1"/>
    </source>
</evidence>
<evidence type="ECO:0000256" key="4">
    <source>
        <dbReference type="ARBA" id="ARBA00023004"/>
    </source>
</evidence>
<reference evidence="7 8" key="1">
    <citation type="journal article" date="2014" name="Genome Biol. Evol.">
        <title>The secreted proteins of Achlya hypogyna and Thraustotheca clavata identify the ancestral oomycete secretome and reveal gene acquisitions by horizontal gene transfer.</title>
        <authorList>
            <person name="Misner I."/>
            <person name="Blouin N."/>
            <person name="Leonard G."/>
            <person name="Richards T.A."/>
            <person name="Lane C.E."/>
        </authorList>
    </citation>
    <scope>NUCLEOTIDE SEQUENCE [LARGE SCALE GENOMIC DNA]</scope>
    <source>
        <strain evidence="7 8">ATCC 48635</strain>
    </source>
</reference>
<name>A0A1V9ZNB4_ACHHY</name>
<dbReference type="STRING" id="1202772.A0A1V9ZNB4"/>
<dbReference type="InterPro" id="IPR005123">
    <property type="entry name" value="Oxoglu/Fe-dep_dioxygenase_dom"/>
</dbReference>